<dbReference type="AlphaFoldDB" id="A0A915HH79"/>
<sequence length="26" mass="3059">MNILHQHRSTSSWINVQIYVIFPSTS</sequence>
<evidence type="ECO:0000313" key="2">
    <source>
        <dbReference type="WBParaSite" id="nRc.2.0.1.t00789-RA"/>
    </source>
</evidence>
<organism evidence="1 2">
    <name type="scientific">Romanomermis culicivorax</name>
    <name type="common">Nematode worm</name>
    <dbReference type="NCBI Taxonomy" id="13658"/>
    <lineage>
        <taxon>Eukaryota</taxon>
        <taxon>Metazoa</taxon>
        <taxon>Ecdysozoa</taxon>
        <taxon>Nematoda</taxon>
        <taxon>Enoplea</taxon>
        <taxon>Dorylaimia</taxon>
        <taxon>Mermithida</taxon>
        <taxon>Mermithoidea</taxon>
        <taxon>Mermithidae</taxon>
        <taxon>Romanomermis</taxon>
    </lineage>
</organism>
<accession>A0A915HH79</accession>
<keyword evidence="1" id="KW-1185">Reference proteome</keyword>
<name>A0A915HH79_ROMCU</name>
<evidence type="ECO:0000313" key="1">
    <source>
        <dbReference type="Proteomes" id="UP000887565"/>
    </source>
</evidence>
<reference evidence="2" key="1">
    <citation type="submission" date="2022-11" db="UniProtKB">
        <authorList>
            <consortium name="WormBaseParasite"/>
        </authorList>
    </citation>
    <scope>IDENTIFICATION</scope>
</reference>
<dbReference type="Proteomes" id="UP000887565">
    <property type="component" value="Unplaced"/>
</dbReference>
<dbReference type="WBParaSite" id="nRc.2.0.1.t00789-RA">
    <property type="protein sequence ID" value="nRc.2.0.1.t00789-RA"/>
    <property type="gene ID" value="nRc.2.0.1.g00789"/>
</dbReference>
<protein>
    <submittedName>
        <fullName evidence="2">Uncharacterized protein</fullName>
    </submittedName>
</protein>
<proteinExistence type="predicted"/>